<evidence type="ECO:0000256" key="2">
    <source>
        <dbReference type="ARBA" id="ARBA00001997"/>
    </source>
</evidence>
<name>A0ABT8A0A0_9PROT</name>
<protein>
    <recommendedName>
        <fullName evidence="4 5">dTDP-4-dehydrorhamnose 3,5-epimerase</fullName>
        <ecNumber evidence="3 5">5.1.3.13</ecNumber>
    </recommendedName>
    <alternativeName>
        <fullName evidence="5">Thymidine diphospho-4-keto-rhamnose 3,5-epimerase</fullName>
    </alternativeName>
</protein>
<gene>
    <name evidence="6" type="primary">rfbC</name>
    <name evidence="6" type="ORF">QWZ14_02010</name>
</gene>
<dbReference type="Pfam" id="PF00908">
    <property type="entry name" value="dTDP_sugar_isom"/>
    <property type="match status" value="1"/>
</dbReference>
<comment type="function">
    <text evidence="2 5">Catalyzes the epimerization of the C3' and C5'positions of dTDP-6-deoxy-D-xylo-4-hexulose, forming dTDP-6-deoxy-L-lyxo-4-hexulose.</text>
</comment>
<comment type="catalytic activity">
    <reaction evidence="1 5">
        <text>dTDP-4-dehydro-6-deoxy-alpha-D-glucose = dTDP-4-dehydro-beta-L-rhamnose</text>
        <dbReference type="Rhea" id="RHEA:16969"/>
        <dbReference type="ChEBI" id="CHEBI:57649"/>
        <dbReference type="ChEBI" id="CHEBI:62830"/>
        <dbReference type="EC" id="5.1.3.13"/>
    </reaction>
</comment>
<dbReference type="GO" id="GO:0008830">
    <property type="term" value="F:dTDP-4-dehydrorhamnose 3,5-epimerase activity"/>
    <property type="evidence" value="ECO:0007669"/>
    <property type="project" value="UniProtKB-EC"/>
</dbReference>
<comment type="subunit">
    <text evidence="5">Homodimer.</text>
</comment>
<comment type="similarity">
    <text evidence="5">Belongs to the dTDP-4-dehydrorhamnose 3,5-epimerase family.</text>
</comment>
<evidence type="ECO:0000313" key="6">
    <source>
        <dbReference type="EMBL" id="MDN3563152.1"/>
    </source>
</evidence>
<dbReference type="NCBIfam" id="TIGR01221">
    <property type="entry name" value="rmlC"/>
    <property type="match status" value="1"/>
</dbReference>
<sequence>MVLRSGNQTATFFSINGPILVASRRFGDHRGFFVETYSAADFAALGIPDVFVQDNHSLSAQPGTVRGMHFQIAPRAQAKLVRVLRGAILDIAVDIRRSSPTYGQHVAVELSAENLQQFYVPVGFAHGFCTLQPDTEVAYKVTDTYAPDCDRGIAWDDPDLALPWPFEAGDVQLSDKDRRAPRLRDMPAAFE</sequence>
<dbReference type="EC" id="5.1.3.13" evidence="3 5"/>
<keyword evidence="7" id="KW-1185">Reference proteome</keyword>
<dbReference type="InterPro" id="IPR014710">
    <property type="entry name" value="RmlC-like_jellyroll"/>
</dbReference>
<accession>A0ABT8A0A0</accession>
<dbReference type="CDD" id="cd00438">
    <property type="entry name" value="cupin_RmlC"/>
    <property type="match status" value="1"/>
</dbReference>
<dbReference type="PANTHER" id="PTHR21047:SF2">
    <property type="entry name" value="THYMIDINE DIPHOSPHO-4-KETO-RHAMNOSE 3,5-EPIMERASE"/>
    <property type="match status" value="1"/>
</dbReference>
<comment type="caution">
    <text evidence="6">The sequence shown here is derived from an EMBL/GenBank/DDBJ whole genome shotgun (WGS) entry which is preliminary data.</text>
</comment>
<dbReference type="SUPFAM" id="SSF51182">
    <property type="entry name" value="RmlC-like cupins"/>
    <property type="match status" value="1"/>
</dbReference>
<dbReference type="InterPro" id="IPR011051">
    <property type="entry name" value="RmlC_Cupin_sf"/>
</dbReference>
<dbReference type="InterPro" id="IPR000888">
    <property type="entry name" value="RmlC-like"/>
</dbReference>
<reference evidence="7" key="1">
    <citation type="journal article" date="2019" name="Int. J. Syst. Evol. Microbiol.">
        <title>The Global Catalogue of Microorganisms (GCM) 10K type strain sequencing project: providing services to taxonomists for standard genome sequencing and annotation.</title>
        <authorList>
            <consortium name="The Broad Institute Genomics Platform"/>
            <consortium name="The Broad Institute Genome Sequencing Center for Infectious Disease"/>
            <person name="Wu L."/>
            <person name="Ma J."/>
        </authorList>
    </citation>
    <scope>NUCLEOTIDE SEQUENCE [LARGE SCALE GENOMIC DNA]</scope>
    <source>
        <strain evidence="7">CECT 7131</strain>
    </source>
</reference>
<evidence type="ECO:0000256" key="5">
    <source>
        <dbReference type="RuleBase" id="RU364069"/>
    </source>
</evidence>
<keyword evidence="5 6" id="KW-0413">Isomerase</keyword>
<dbReference type="Gene3D" id="2.60.120.10">
    <property type="entry name" value="Jelly Rolls"/>
    <property type="match status" value="1"/>
</dbReference>
<evidence type="ECO:0000256" key="3">
    <source>
        <dbReference type="ARBA" id="ARBA00012098"/>
    </source>
</evidence>
<evidence type="ECO:0000313" key="7">
    <source>
        <dbReference type="Proteomes" id="UP001529369"/>
    </source>
</evidence>
<organism evidence="6 7">
    <name type="scientific">Paeniroseomonas aquatica</name>
    <dbReference type="NCBI Taxonomy" id="373043"/>
    <lineage>
        <taxon>Bacteria</taxon>
        <taxon>Pseudomonadati</taxon>
        <taxon>Pseudomonadota</taxon>
        <taxon>Alphaproteobacteria</taxon>
        <taxon>Acetobacterales</taxon>
        <taxon>Acetobacteraceae</taxon>
        <taxon>Paeniroseomonas</taxon>
    </lineage>
</organism>
<dbReference type="PANTHER" id="PTHR21047">
    <property type="entry name" value="DTDP-6-DEOXY-D-GLUCOSE-3,5 EPIMERASE"/>
    <property type="match status" value="1"/>
</dbReference>
<comment type="pathway">
    <text evidence="5">Carbohydrate biosynthesis; dTDP-L-rhamnose biosynthesis.</text>
</comment>
<evidence type="ECO:0000256" key="4">
    <source>
        <dbReference type="ARBA" id="ARBA00019595"/>
    </source>
</evidence>
<proteinExistence type="inferred from homology"/>
<dbReference type="RefSeq" id="WP_290314903.1">
    <property type="nucleotide sequence ID" value="NZ_JAUFPN010000016.1"/>
</dbReference>
<evidence type="ECO:0000256" key="1">
    <source>
        <dbReference type="ARBA" id="ARBA00001298"/>
    </source>
</evidence>
<dbReference type="EMBL" id="JAUFPN010000016">
    <property type="protein sequence ID" value="MDN3563152.1"/>
    <property type="molecule type" value="Genomic_DNA"/>
</dbReference>
<dbReference type="Proteomes" id="UP001529369">
    <property type="component" value="Unassembled WGS sequence"/>
</dbReference>